<dbReference type="SUPFAM" id="SSF46767">
    <property type="entry name" value="Methylated DNA-protein cysteine methyltransferase, C-terminal domain"/>
    <property type="match status" value="1"/>
</dbReference>
<dbReference type="InterPro" id="IPR014048">
    <property type="entry name" value="MethylDNA_cys_MeTrfase_DNA-bd"/>
</dbReference>
<dbReference type="EMBL" id="CAEZTT010000080">
    <property type="protein sequence ID" value="CAB4578625.1"/>
    <property type="molecule type" value="Genomic_DNA"/>
</dbReference>
<dbReference type="InterPro" id="IPR001497">
    <property type="entry name" value="MethylDNA_cys_MeTrfase_AS"/>
</dbReference>
<name>A0A6J6ETA0_9ZZZZ</name>
<evidence type="ECO:0000256" key="7">
    <source>
        <dbReference type="ARBA" id="ARBA00023204"/>
    </source>
</evidence>
<evidence type="ECO:0000256" key="6">
    <source>
        <dbReference type="ARBA" id="ARBA00022763"/>
    </source>
</evidence>
<dbReference type="InterPro" id="IPR036217">
    <property type="entry name" value="MethylDNA_cys_MeTrfase_DNAb"/>
</dbReference>
<proteinExistence type="inferred from homology"/>
<comment type="catalytic activity">
    <reaction evidence="8">
        <text>a 6-O-methyl-2'-deoxyguanosine in DNA + L-cysteinyl-[protein] = S-methyl-L-cysteinyl-[protein] + a 2'-deoxyguanosine in DNA</text>
        <dbReference type="Rhea" id="RHEA:24000"/>
        <dbReference type="Rhea" id="RHEA-COMP:10131"/>
        <dbReference type="Rhea" id="RHEA-COMP:10132"/>
        <dbReference type="Rhea" id="RHEA-COMP:11367"/>
        <dbReference type="Rhea" id="RHEA-COMP:11368"/>
        <dbReference type="ChEBI" id="CHEBI:29950"/>
        <dbReference type="ChEBI" id="CHEBI:82612"/>
        <dbReference type="ChEBI" id="CHEBI:85445"/>
        <dbReference type="ChEBI" id="CHEBI:85448"/>
        <dbReference type="EC" id="2.1.1.63"/>
    </reaction>
</comment>
<dbReference type="NCBIfam" id="TIGR00589">
    <property type="entry name" value="ogt"/>
    <property type="match status" value="1"/>
</dbReference>
<evidence type="ECO:0000256" key="8">
    <source>
        <dbReference type="ARBA" id="ARBA00049348"/>
    </source>
</evidence>
<evidence type="ECO:0000256" key="4">
    <source>
        <dbReference type="ARBA" id="ARBA00022603"/>
    </source>
</evidence>
<keyword evidence="4" id="KW-0489">Methyltransferase</keyword>
<keyword evidence="5" id="KW-0808">Transferase</keyword>
<evidence type="ECO:0000256" key="3">
    <source>
        <dbReference type="ARBA" id="ARBA00011918"/>
    </source>
</evidence>
<feature type="domain" description="Methylated-DNA-[protein]-cysteine S-methyltransferase DNA binding" evidence="9">
    <location>
        <begin position="80"/>
        <end position="159"/>
    </location>
</feature>
<dbReference type="GO" id="GO:0006281">
    <property type="term" value="P:DNA repair"/>
    <property type="evidence" value="ECO:0007669"/>
    <property type="project" value="UniProtKB-KW"/>
</dbReference>
<dbReference type="InterPro" id="IPR036388">
    <property type="entry name" value="WH-like_DNA-bd_sf"/>
</dbReference>
<dbReference type="Pfam" id="PF01035">
    <property type="entry name" value="DNA_binding_1"/>
    <property type="match status" value="1"/>
</dbReference>
<dbReference type="PANTHER" id="PTHR10815:SF5">
    <property type="entry name" value="METHYLATED-DNA--PROTEIN-CYSTEINE METHYLTRANSFERASE"/>
    <property type="match status" value="1"/>
</dbReference>
<dbReference type="GO" id="GO:0032259">
    <property type="term" value="P:methylation"/>
    <property type="evidence" value="ECO:0007669"/>
    <property type="project" value="UniProtKB-KW"/>
</dbReference>
<dbReference type="AlphaFoldDB" id="A0A6J6ETA0"/>
<comment type="catalytic activity">
    <reaction evidence="1">
        <text>a 4-O-methyl-thymidine in DNA + L-cysteinyl-[protein] = a thymidine in DNA + S-methyl-L-cysteinyl-[protein]</text>
        <dbReference type="Rhea" id="RHEA:53428"/>
        <dbReference type="Rhea" id="RHEA-COMP:10131"/>
        <dbReference type="Rhea" id="RHEA-COMP:10132"/>
        <dbReference type="Rhea" id="RHEA-COMP:13555"/>
        <dbReference type="Rhea" id="RHEA-COMP:13556"/>
        <dbReference type="ChEBI" id="CHEBI:29950"/>
        <dbReference type="ChEBI" id="CHEBI:82612"/>
        <dbReference type="ChEBI" id="CHEBI:137386"/>
        <dbReference type="ChEBI" id="CHEBI:137387"/>
        <dbReference type="EC" id="2.1.1.63"/>
    </reaction>
</comment>
<dbReference type="FunFam" id="1.10.10.10:FF:000214">
    <property type="entry name" value="Methylated-DNA--protein-cysteine methyltransferase"/>
    <property type="match status" value="1"/>
</dbReference>
<organism evidence="10">
    <name type="scientific">freshwater metagenome</name>
    <dbReference type="NCBI Taxonomy" id="449393"/>
    <lineage>
        <taxon>unclassified sequences</taxon>
        <taxon>metagenomes</taxon>
        <taxon>ecological metagenomes</taxon>
    </lineage>
</organism>
<evidence type="ECO:0000259" key="9">
    <source>
        <dbReference type="Pfam" id="PF01035"/>
    </source>
</evidence>
<dbReference type="Gene3D" id="1.10.10.10">
    <property type="entry name" value="Winged helix-like DNA-binding domain superfamily/Winged helix DNA-binding domain"/>
    <property type="match status" value="1"/>
</dbReference>
<keyword evidence="7" id="KW-0234">DNA repair</keyword>
<dbReference type="GO" id="GO:0003908">
    <property type="term" value="F:methylated-DNA-[protein]-cysteine S-methyltransferase activity"/>
    <property type="evidence" value="ECO:0007669"/>
    <property type="project" value="UniProtKB-EC"/>
</dbReference>
<accession>A0A6J6ETA0</accession>
<protein>
    <recommendedName>
        <fullName evidence="3">methylated-DNA--[protein]-cysteine S-methyltransferase</fullName>
        <ecNumber evidence="3">2.1.1.63</ecNumber>
    </recommendedName>
</protein>
<reference evidence="10" key="1">
    <citation type="submission" date="2020-05" db="EMBL/GenBank/DDBJ databases">
        <authorList>
            <person name="Chiriac C."/>
            <person name="Salcher M."/>
            <person name="Ghai R."/>
            <person name="Kavagutti S V."/>
        </authorList>
    </citation>
    <scope>NUCLEOTIDE SEQUENCE</scope>
</reference>
<sequence>MLAAVETKLFNRTFWVIITGAKSDLKIIRSGFGQLNRLIASWEVEVSIRTNSKIQNAILAYQDRKFEPITDFELEQPGSEFANRVWREISAIPVGETISYGELANRAGSSAAVRAAGTACGKNAIPIFIPCHRVIPATGGVGNYAYGKKLKEQLLAHERGKHHIRKLASRK</sequence>
<evidence type="ECO:0000256" key="2">
    <source>
        <dbReference type="ARBA" id="ARBA00008711"/>
    </source>
</evidence>
<comment type="similarity">
    <text evidence="2">Belongs to the MGMT family.</text>
</comment>
<evidence type="ECO:0000256" key="5">
    <source>
        <dbReference type="ARBA" id="ARBA00022679"/>
    </source>
</evidence>
<dbReference type="CDD" id="cd06445">
    <property type="entry name" value="ATase"/>
    <property type="match status" value="1"/>
</dbReference>
<dbReference type="PANTHER" id="PTHR10815">
    <property type="entry name" value="METHYLATED-DNA--PROTEIN-CYSTEINE METHYLTRANSFERASE"/>
    <property type="match status" value="1"/>
</dbReference>
<dbReference type="PROSITE" id="PS00374">
    <property type="entry name" value="MGMT"/>
    <property type="match status" value="1"/>
</dbReference>
<gene>
    <name evidence="10" type="ORF">UFOPK1726_00742</name>
</gene>
<evidence type="ECO:0000313" key="10">
    <source>
        <dbReference type="EMBL" id="CAB4578625.1"/>
    </source>
</evidence>
<dbReference type="EC" id="2.1.1.63" evidence="3"/>
<keyword evidence="6" id="KW-0227">DNA damage</keyword>
<evidence type="ECO:0000256" key="1">
    <source>
        <dbReference type="ARBA" id="ARBA00001286"/>
    </source>
</evidence>